<gene>
    <name evidence="2" type="ORF">C1SCF055_LOCUS7527</name>
</gene>
<keyword evidence="4" id="KW-1185">Reference proteome</keyword>
<evidence type="ECO:0000313" key="4">
    <source>
        <dbReference type="Proteomes" id="UP001152797"/>
    </source>
</evidence>
<comment type="caution">
    <text evidence="2">The sequence shown here is derived from an EMBL/GenBank/DDBJ whole genome shotgun (WGS) entry which is preliminary data.</text>
</comment>
<feature type="compositionally biased region" description="Basic residues" evidence="1">
    <location>
        <begin position="121"/>
        <end position="149"/>
    </location>
</feature>
<sequence>MGTPSPANPTGRAIHYFLEDPKTVHHETNIDNAFSTTASCGGSTMECTSSGSGSECSLVSDLRDLSPVATCNDGAMDMVCDNADMFKDPDGHNPNLYIGMFLPWEIELQPTNENLKVEVKKKNRSKKDKKERKTSKKMKKSKKSHKSKKVKEDEPYFAIYVRDE</sequence>
<dbReference type="EMBL" id="CAMXCT030000498">
    <property type="protein sequence ID" value="CAL4766900.1"/>
    <property type="molecule type" value="Genomic_DNA"/>
</dbReference>
<evidence type="ECO:0000313" key="3">
    <source>
        <dbReference type="EMBL" id="CAL1132963.1"/>
    </source>
</evidence>
<accession>A0A9P1BUF5</accession>
<protein>
    <submittedName>
        <fullName evidence="2">Uncharacterized protein</fullName>
    </submittedName>
</protein>
<dbReference type="EMBL" id="CAMXCT010000498">
    <property type="protein sequence ID" value="CAI3979588.1"/>
    <property type="molecule type" value="Genomic_DNA"/>
</dbReference>
<dbReference type="EMBL" id="CAMXCT020000498">
    <property type="protein sequence ID" value="CAL1132963.1"/>
    <property type="molecule type" value="Genomic_DNA"/>
</dbReference>
<name>A0A9P1BUF5_9DINO</name>
<feature type="region of interest" description="Disordered" evidence="1">
    <location>
        <begin position="115"/>
        <end position="151"/>
    </location>
</feature>
<dbReference type="Proteomes" id="UP001152797">
    <property type="component" value="Unassembled WGS sequence"/>
</dbReference>
<organism evidence="2">
    <name type="scientific">Cladocopium goreaui</name>
    <dbReference type="NCBI Taxonomy" id="2562237"/>
    <lineage>
        <taxon>Eukaryota</taxon>
        <taxon>Sar</taxon>
        <taxon>Alveolata</taxon>
        <taxon>Dinophyceae</taxon>
        <taxon>Suessiales</taxon>
        <taxon>Symbiodiniaceae</taxon>
        <taxon>Cladocopium</taxon>
    </lineage>
</organism>
<evidence type="ECO:0000256" key="1">
    <source>
        <dbReference type="SAM" id="MobiDB-lite"/>
    </source>
</evidence>
<dbReference type="AlphaFoldDB" id="A0A9P1BUF5"/>
<reference evidence="2" key="1">
    <citation type="submission" date="2022-10" db="EMBL/GenBank/DDBJ databases">
        <authorList>
            <person name="Chen Y."/>
            <person name="Dougan E. K."/>
            <person name="Chan C."/>
            <person name="Rhodes N."/>
            <person name="Thang M."/>
        </authorList>
    </citation>
    <scope>NUCLEOTIDE SEQUENCE</scope>
</reference>
<reference evidence="3" key="2">
    <citation type="submission" date="2024-04" db="EMBL/GenBank/DDBJ databases">
        <authorList>
            <person name="Chen Y."/>
            <person name="Shah S."/>
            <person name="Dougan E. K."/>
            <person name="Thang M."/>
            <person name="Chan C."/>
        </authorList>
    </citation>
    <scope>NUCLEOTIDE SEQUENCE [LARGE SCALE GENOMIC DNA]</scope>
</reference>
<evidence type="ECO:0000313" key="2">
    <source>
        <dbReference type="EMBL" id="CAI3979588.1"/>
    </source>
</evidence>
<proteinExistence type="predicted"/>